<evidence type="ECO:0000256" key="4">
    <source>
        <dbReference type="ARBA" id="ARBA00022827"/>
    </source>
</evidence>
<comment type="cofactor">
    <cofactor evidence="1">
        <name>FAD</name>
        <dbReference type="ChEBI" id="CHEBI:57692"/>
    </cofactor>
</comment>
<dbReference type="SUPFAM" id="SSF47203">
    <property type="entry name" value="Acyl-CoA dehydrogenase C-terminal domain-like"/>
    <property type="match status" value="1"/>
</dbReference>
<dbReference type="InterPro" id="IPR046373">
    <property type="entry name" value="Acyl-CoA_Oxase/DH_mid-dom_sf"/>
</dbReference>
<sequence length="371" mass="38785">MNFDLSEEQQVIKDLALQIFAGHATVERVKAVEKADGFDRDLWEQLANSGIQALCVPEEFGGSGFGAVELALALMGQGRNVAPVPLWLSGVTALALADFGSPAQQAAHLPGIATGETVVAIALAEQGANDVMRPTVTGTTAGGRVRITGYKPAVPFAQHASLALVPVDLDGSPQIALIDLRSTSGVSITPVATTNREPQAHLELDVDLPVDSILGHGAGIDGREALRSLFEHSLAALAAIQVGVAEGSLALTATYLSGRTQFGKPLSAFQATTQRAADGYITTEAMRVTALNAAWRLSEGFDARRDVAVAAYWASEGAQQVVTAAQHLHGGIGADIDYPVHRYFLWGIQLASVLGSASAHLSRLGNLIART</sequence>
<keyword evidence="5" id="KW-0560">Oxidoreductase</keyword>
<dbReference type="PANTHER" id="PTHR43884:SF20">
    <property type="entry name" value="ACYL-COA DEHYDROGENASE FADE28"/>
    <property type="match status" value="1"/>
</dbReference>
<reference evidence="8" key="1">
    <citation type="submission" date="2020-05" db="EMBL/GenBank/DDBJ databases">
        <authorList>
            <person name="Chiriac C."/>
            <person name="Salcher M."/>
            <person name="Ghai R."/>
            <person name="Kavagutti S V."/>
        </authorList>
    </citation>
    <scope>NUCLEOTIDE SEQUENCE</scope>
</reference>
<dbReference type="Gene3D" id="1.20.140.10">
    <property type="entry name" value="Butyryl-CoA Dehydrogenase, subunit A, domain 3"/>
    <property type="match status" value="1"/>
</dbReference>
<feature type="domain" description="Acyl-CoA dehydrogenase/oxidase N-terminal" evidence="7">
    <location>
        <begin position="6"/>
        <end position="116"/>
    </location>
</feature>
<dbReference type="InterPro" id="IPR013786">
    <property type="entry name" value="AcylCoA_DH/ox_N"/>
</dbReference>
<dbReference type="GO" id="GO:0050660">
    <property type="term" value="F:flavin adenine dinucleotide binding"/>
    <property type="evidence" value="ECO:0007669"/>
    <property type="project" value="InterPro"/>
</dbReference>
<evidence type="ECO:0000259" key="7">
    <source>
        <dbReference type="Pfam" id="PF02771"/>
    </source>
</evidence>
<keyword evidence="3" id="KW-0285">Flavoprotein</keyword>
<evidence type="ECO:0000256" key="5">
    <source>
        <dbReference type="ARBA" id="ARBA00023002"/>
    </source>
</evidence>
<comment type="similarity">
    <text evidence="2">Belongs to the acyl-CoA dehydrogenase family.</text>
</comment>
<proteinExistence type="inferred from homology"/>
<keyword evidence="4" id="KW-0274">FAD</keyword>
<dbReference type="Gene3D" id="2.40.110.10">
    <property type="entry name" value="Butyryl-CoA Dehydrogenase, subunit A, domain 2"/>
    <property type="match status" value="1"/>
</dbReference>
<dbReference type="InterPro" id="IPR036250">
    <property type="entry name" value="AcylCo_DH-like_C"/>
</dbReference>
<evidence type="ECO:0000256" key="1">
    <source>
        <dbReference type="ARBA" id="ARBA00001974"/>
    </source>
</evidence>
<dbReference type="Pfam" id="PF02771">
    <property type="entry name" value="Acyl-CoA_dh_N"/>
    <property type="match status" value="1"/>
</dbReference>
<dbReference type="CDD" id="cd00567">
    <property type="entry name" value="ACAD"/>
    <property type="match status" value="1"/>
</dbReference>
<dbReference type="InterPro" id="IPR009075">
    <property type="entry name" value="AcylCo_DH/oxidase_C"/>
</dbReference>
<evidence type="ECO:0000256" key="2">
    <source>
        <dbReference type="ARBA" id="ARBA00009347"/>
    </source>
</evidence>
<dbReference type="GO" id="GO:0003995">
    <property type="term" value="F:acyl-CoA dehydrogenase activity"/>
    <property type="evidence" value="ECO:0007669"/>
    <property type="project" value="TreeGrafter"/>
</dbReference>
<dbReference type="EMBL" id="CAEZTS010000056">
    <property type="protein sequence ID" value="CAB4577798.1"/>
    <property type="molecule type" value="Genomic_DNA"/>
</dbReference>
<evidence type="ECO:0000259" key="6">
    <source>
        <dbReference type="Pfam" id="PF00441"/>
    </source>
</evidence>
<feature type="domain" description="Acyl-CoA dehydrogenase/oxidase C-terminal" evidence="6">
    <location>
        <begin position="222"/>
        <end position="345"/>
    </location>
</feature>
<accession>A0A6J6EYS5</accession>
<dbReference type="Pfam" id="PF00441">
    <property type="entry name" value="Acyl-CoA_dh_1"/>
    <property type="match status" value="1"/>
</dbReference>
<dbReference type="PANTHER" id="PTHR43884">
    <property type="entry name" value="ACYL-COA DEHYDROGENASE"/>
    <property type="match status" value="1"/>
</dbReference>
<evidence type="ECO:0000313" key="8">
    <source>
        <dbReference type="EMBL" id="CAB4577798.1"/>
    </source>
</evidence>
<name>A0A6J6EYS5_9ZZZZ</name>
<dbReference type="AlphaFoldDB" id="A0A6J6EYS5"/>
<organism evidence="8">
    <name type="scientific">freshwater metagenome</name>
    <dbReference type="NCBI Taxonomy" id="449393"/>
    <lineage>
        <taxon>unclassified sequences</taxon>
        <taxon>metagenomes</taxon>
        <taxon>ecological metagenomes</taxon>
    </lineage>
</organism>
<dbReference type="SUPFAM" id="SSF56645">
    <property type="entry name" value="Acyl-CoA dehydrogenase NM domain-like"/>
    <property type="match status" value="1"/>
</dbReference>
<evidence type="ECO:0000256" key="3">
    <source>
        <dbReference type="ARBA" id="ARBA00022630"/>
    </source>
</evidence>
<gene>
    <name evidence="8" type="ORF">UFOPK1722_00789</name>
</gene>
<dbReference type="Gene3D" id="1.10.540.10">
    <property type="entry name" value="Acyl-CoA dehydrogenase/oxidase, N-terminal domain"/>
    <property type="match status" value="1"/>
</dbReference>
<protein>
    <submittedName>
        <fullName evidence="8">Unannotated protein</fullName>
    </submittedName>
</protein>
<dbReference type="InterPro" id="IPR037069">
    <property type="entry name" value="AcylCoA_DH/ox_N_sf"/>
</dbReference>
<dbReference type="InterPro" id="IPR009100">
    <property type="entry name" value="AcylCoA_DH/oxidase_NM_dom_sf"/>
</dbReference>